<keyword evidence="5" id="KW-0472">Membrane</keyword>
<protein>
    <submittedName>
        <fullName evidence="9">Immunoglobulin kappa light chain-like</fullName>
    </submittedName>
</protein>
<dbReference type="GO" id="GO:0009617">
    <property type="term" value="P:response to bacterium"/>
    <property type="evidence" value="ECO:0007669"/>
    <property type="project" value="TreeGrafter"/>
</dbReference>
<dbReference type="SUPFAM" id="SSF48726">
    <property type="entry name" value="Immunoglobulin"/>
    <property type="match status" value="2"/>
</dbReference>
<evidence type="ECO:0000256" key="1">
    <source>
        <dbReference type="ARBA" id="ARBA00004236"/>
    </source>
</evidence>
<dbReference type="PANTHER" id="PTHR19433:SF127">
    <property type="entry name" value="NITR9"/>
    <property type="match status" value="1"/>
</dbReference>
<reference evidence="9" key="1">
    <citation type="submission" date="2025-08" db="UniProtKB">
        <authorList>
            <consortium name="Ensembl"/>
        </authorList>
    </citation>
    <scope>IDENTIFICATION</scope>
</reference>
<keyword evidence="3" id="KW-0732">Signal</keyword>
<dbReference type="STRING" id="30732.ENSOMEP00000016743"/>
<name>A0A3B3CFQ4_ORYME</name>
<evidence type="ECO:0000256" key="4">
    <source>
        <dbReference type="ARBA" id="ARBA00022859"/>
    </source>
</evidence>
<dbReference type="InterPro" id="IPR003599">
    <property type="entry name" value="Ig_sub"/>
</dbReference>
<dbReference type="Proteomes" id="UP000261560">
    <property type="component" value="Unplaced"/>
</dbReference>
<dbReference type="SMART" id="SM00406">
    <property type="entry name" value="IGv"/>
    <property type="match status" value="2"/>
</dbReference>
<dbReference type="Gene3D" id="2.60.40.10">
    <property type="entry name" value="Immunoglobulins"/>
    <property type="match status" value="2"/>
</dbReference>
<dbReference type="AlphaFoldDB" id="A0A3B3CFQ4"/>
<evidence type="ECO:0000313" key="9">
    <source>
        <dbReference type="Ensembl" id="ENSOMEP00000016743.1"/>
    </source>
</evidence>
<evidence type="ECO:0000256" key="7">
    <source>
        <dbReference type="ARBA" id="ARBA00023180"/>
    </source>
</evidence>
<keyword evidence="10" id="KW-1185">Reference proteome</keyword>
<keyword evidence="4" id="KW-0391">Immunity</keyword>
<dbReference type="GO" id="GO:0002376">
    <property type="term" value="P:immune system process"/>
    <property type="evidence" value="ECO:0007669"/>
    <property type="project" value="UniProtKB-KW"/>
</dbReference>
<evidence type="ECO:0000256" key="5">
    <source>
        <dbReference type="ARBA" id="ARBA00023136"/>
    </source>
</evidence>
<sequence>LTLNVSIVFSLLLILFYYFFSAQSPPLGSSLSVPKESVFVSAHIGEKVTLPCFYDDFYLKYVSWYKYILGQKPKLISYFTKYSFTFTLHNEFNNNLRFTLKTGNLSNNLTISDLKLSDSATYFCIAGYQTHLNFTSALIVDVKGSDLTIQTSVDQSSSENIHAGDSVTLNCTVHTGSCDGEHRVYWFKDSEDSHPGLIYTDGGRRDQCERKKNTQTHSCVYELLMKNINESHAGIYYCAVASCGHILFGNGTKLDLTGQPNSWLVYYLTGSLTIMSVLVVFLVYKIKKQLYCLSKDDSSAAACTPHTEIENEDTESLHYAALNVKKSKRSRGQKSDSNIDCVYTSVRKHF</sequence>
<keyword evidence="7" id="KW-0325">Glycoprotein</keyword>
<evidence type="ECO:0000313" key="10">
    <source>
        <dbReference type="Proteomes" id="UP000261560"/>
    </source>
</evidence>
<feature type="domain" description="Ig-like" evidence="8">
    <location>
        <begin position="145"/>
        <end position="257"/>
    </location>
</feature>
<proteinExistence type="predicted"/>
<evidence type="ECO:0000259" key="8">
    <source>
        <dbReference type="PROSITE" id="PS50835"/>
    </source>
</evidence>
<organism evidence="9 10">
    <name type="scientific">Oryzias melastigma</name>
    <name type="common">Marine medaka</name>
    <dbReference type="NCBI Taxonomy" id="30732"/>
    <lineage>
        <taxon>Eukaryota</taxon>
        <taxon>Metazoa</taxon>
        <taxon>Chordata</taxon>
        <taxon>Craniata</taxon>
        <taxon>Vertebrata</taxon>
        <taxon>Euteleostomi</taxon>
        <taxon>Actinopterygii</taxon>
        <taxon>Neopterygii</taxon>
        <taxon>Teleostei</taxon>
        <taxon>Neoteleostei</taxon>
        <taxon>Acanthomorphata</taxon>
        <taxon>Ovalentaria</taxon>
        <taxon>Atherinomorphae</taxon>
        <taxon>Beloniformes</taxon>
        <taxon>Adrianichthyidae</taxon>
        <taxon>Oryziinae</taxon>
        <taxon>Oryzias</taxon>
    </lineage>
</organism>
<dbReference type="InterPro" id="IPR013106">
    <property type="entry name" value="Ig_V-set"/>
</dbReference>
<evidence type="ECO:0000256" key="6">
    <source>
        <dbReference type="ARBA" id="ARBA00023157"/>
    </source>
</evidence>
<feature type="domain" description="Ig-like" evidence="8">
    <location>
        <begin position="34"/>
        <end position="135"/>
    </location>
</feature>
<dbReference type="GO" id="GO:0005886">
    <property type="term" value="C:plasma membrane"/>
    <property type="evidence" value="ECO:0007669"/>
    <property type="project" value="UniProtKB-SubCell"/>
</dbReference>
<keyword evidence="6" id="KW-1015">Disulfide bond</keyword>
<dbReference type="Ensembl" id="ENSOMET00000025269.1">
    <property type="protein sequence ID" value="ENSOMEP00000016743.1"/>
    <property type="gene ID" value="ENSOMEG00000018384.1"/>
</dbReference>
<dbReference type="PROSITE" id="PS50835">
    <property type="entry name" value="IG_LIKE"/>
    <property type="match status" value="2"/>
</dbReference>
<dbReference type="InterPro" id="IPR052051">
    <property type="entry name" value="TCR_complex_component"/>
</dbReference>
<accession>A0A3B3CFQ4</accession>
<dbReference type="SMART" id="SM00409">
    <property type="entry name" value="IG"/>
    <property type="match status" value="2"/>
</dbReference>
<dbReference type="PaxDb" id="30732-ENSOMEP00000016743"/>
<evidence type="ECO:0000256" key="3">
    <source>
        <dbReference type="ARBA" id="ARBA00022729"/>
    </source>
</evidence>
<reference evidence="9" key="2">
    <citation type="submission" date="2025-09" db="UniProtKB">
        <authorList>
            <consortium name="Ensembl"/>
        </authorList>
    </citation>
    <scope>IDENTIFICATION</scope>
</reference>
<dbReference type="InterPro" id="IPR007110">
    <property type="entry name" value="Ig-like_dom"/>
</dbReference>
<dbReference type="Pfam" id="PF07686">
    <property type="entry name" value="V-set"/>
    <property type="match status" value="2"/>
</dbReference>
<dbReference type="InterPro" id="IPR036179">
    <property type="entry name" value="Ig-like_dom_sf"/>
</dbReference>
<keyword evidence="2" id="KW-1003">Cell membrane</keyword>
<dbReference type="InterPro" id="IPR013783">
    <property type="entry name" value="Ig-like_fold"/>
</dbReference>
<dbReference type="PANTHER" id="PTHR19433">
    <property type="entry name" value="T-CELL RECEPTOR ALPHA CHAIN V REGION-RELATED"/>
    <property type="match status" value="1"/>
</dbReference>
<dbReference type="OMA" id="MCMTRKK"/>
<comment type="subcellular location">
    <subcellularLocation>
        <location evidence="1">Cell membrane</location>
    </subcellularLocation>
</comment>
<evidence type="ECO:0000256" key="2">
    <source>
        <dbReference type="ARBA" id="ARBA00022475"/>
    </source>
</evidence>
<dbReference type="GeneTree" id="ENSGT00940000162676"/>